<dbReference type="SMART" id="SM01057">
    <property type="entry name" value="Carb_anhydrase"/>
    <property type="match status" value="1"/>
</dbReference>
<accession>A0A9P0H478</accession>
<dbReference type="GO" id="GO:0004089">
    <property type="term" value="F:carbonate dehydratase activity"/>
    <property type="evidence" value="ECO:0007669"/>
    <property type="project" value="InterPro"/>
</dbReference>
<evidence type="ECO:0000313" key="3">
    <source>
        <dbReference type="EMBL" id="CAH1392987.1"/>
    </source>
</evidence>
<dbReference type="EMBL" id="OV725078">
    <property type="protein sequence ID" value="CAH1392987.1"/>
    <property type="molecule type" value="Genomic_DNA"/>
</dbReference>
<dbReference type="GO" id="GO:0008270">
    <property type="term" value="F:zinc ion binding"/>
    <property type="evidence" value="ECO:0007669"/>
    <property type="project" value="InterPro"/>
</dbReference>
<dbReference type="AlphaFoldDB" id="A0A9P0H478"/>
<feature type="domain" description="Alpha-carbonic anhydrase" evidence="2">
    <location>
        <begin position="1"/>
        <end position="114"/>
    </location>
</feature>
<dbReference type="SUPFAM" id="SSF51069">
    <property type="entry name" value="Carbonic anhydrase"/>
    <property type="match status" value="1"/>
</dbReference>
<evidence type="ECO:0000256" key="1">
    <source>
        <dbReference type="ARBA" id="ARBA00010718"/>
    </source>
</evidence>
<dbReference type="OrthoDB" id="5978072at2759"/>
<dbReference type="Gene3D" id="3.10.200.10">
    <property type="entry name" value="Alpha carbonic anhydrase"/>
    <property type="match status" value="1"/>
</dbReference>
<comment type="similarity">
    <text evidence="1">Belongs to the alpha-carbonic anhydrase family.</text>
</comment>
<dbReference type="InterPro" id="IPR036398">
    <property type="entry name" value="CA_dom_sf"/>
</dbReference>
<name>A0A9P0H478_NEZVI</name>
<protein>
    <recommendedName>
        <fullName evidence="2">Alpha-carbonic anhydrase domain-containing protein</fullName>
    </recommendedName>
</protein>
<dbReference type="PANTHER" id="PTHR18952:SF228">
    <property type="entry name" value="CARBONIC ANHYDRASE-RELATED PROTEIN A, ISOFORM B"/>
    <property type="match status" value="1"/>
</dbReference>
<dbReference type="InterPro" id="IPR001148">
    <property type="entry name" value="CA_dom"/>
</dbReference>
<gene>
    <name evidence="3" type="ORF">NEZAVI_LOCUS3724</name>
</gene>
<dbReference type="Proteomes" id="UP001152798">
    <property type="component" value="Chromosome 2"/>
</dbReference>
<reference evidence="3" key="1">
    <citation type="submission" date="2022-01" db="EMBL/GenBank/DDBJ databases">
        <authorList>
            <person name="King R."/>
        </authorList>
    </citation>
    <scope>NUCLEOTIDE SEQUENCE</scope>
</reference>
<dbReference type="GO" id="GO:0006730">
    <property type="term" value="P:one-carbon metabolic process"/>
    <property type="evidence" value="ECO:0007669"/>
    <property type="project" value="TreeGrafter"/>
</dbReference>
<evidence type="ECO:0000259" key="2">
    <source>
        <dbReference type="SMART" id="SM01057"/>
    </source>
</evidence>
<proteinExistence type="inferred from homology"/>
<sequence>MGGGISPLEIGYWLIEIESQHFYQGAYTSIPSLSLYSILPVTDHYMTYEGSTTHPGCWETTVWIILNKPIYMTKQEMYSLRKLMQGSEKIPKAPLGNNARPLQPLHHRTVRTNIDFQKEPAGGSNWMGHHLLDTGLVSYLHLSVLELDKMITA</sequence>
<dbReference type="Pfam" id="PF00194">
    <property type="entry name" value="Carb_anhydrase"/>
    <property type="match status" value="1"/>
</dbReference>
<dbReference type="PANTHER" id="PTHR18952">
    <property type="entry name" value="CARBONIC ANHYDRASE"/>
    <property type="match status" value="1"/>
</dbReference>
<dbReference type="InterPro" id="IPR023561">
    <property type="entry name" value="Carbonic_anhydrase_a-class"/>
</dbReference>
<evidence type="ECO:0000313" key="4">
    <source>
        <dbReference type="Proteomes" id="UP001152798"/>
    </source>
</evidence>
<organism evidence="3 4">
    <name type="scientific">Nezara viridula</name>
    <name type="common">Southern green stink bug</name>
    <name type="synonym">Cimex viridulus</name>
    <dbReference type="NCBI Taxonomy" id="85310"/>
    <lineage>
        <taxon>Eukaryota</taxon>
        <taxon>Metazoa</taxon>
        <taxon>Ecdysozoa</taxon>
        <taxon>Arthropoda</taxon>
        <taxon>Hexapoda</taxon>
        <taxon>Insecta</taxon>
        <taxon>Pterygota</taxon>
        <taxon>Neoptera</taxon>
        <taxon>Paraneoptera</taxon>
        <taxon>Hemiptera</taxon>
        <taxon>Heteroptera</taxon>
        <taxon>Panheteroptera</taxon>
        <taxon>Pentatomomorpha</taxon>
        <taxon>Pentatomoidea</taxon>
        <taxon>Pentatomidae</taxon>
        <taxon>Pentatominae</taxon>
        <taxon>Nezara</taxon>
    </lineage>
</organism>
<keyword evidence="4" id="KW-1185">Reference proteome</keyword>